<dbReference type="Proteomes" id="UP001454036">
    <property type="component" value="Unassembled WGS sequence"/>
</dbReference>
<organism evidence="1 2">
    <name type="scientific">Lithospermum erythrorhizon</name>
    <name type="common">Purple gromwell</name>
    <name type="synonym">Lithospermum officinale var. erythrorhizon</name>
    <dbReference type="NCBI Taxonomy" id="34254"/>
    <lineage>
        <taxon>Eukaryota</taxon>
        <taxon>Viridiplantae</taxon>
        <taxon>Streptophyta</taxon>
        <taxon>Embryophyta</taxon>
        <taxon>Tracheophyta</taxon>
        <taxon>Spermatophyta</taxon>
        <taxon>Magnoliopsida</taxon>
        <taxon>eudicotyledons</taxon>
        <taxon>Gunneridae</taxon>
        <taxon>Pentapetalae</taxon>
        <taxon>asterids</taxon>
        <taxon>lamiids</taxon>
        <taxon>Boraginales</taxon>
        <taxon>Boraginaceae</taxon>
        <taxon>Boraginoideae</taxon>
        <taxon>Lithospermeae</taxon>
        <taxon>Lithospermum</taxon>
    </lineage>
</organism>
<evidence type="ECO:0000313" key="2">
    <source>
        <dbReference type="Proteomes" id="UP001454036"/>
    </source>
</evidence>
<name>A0AAV3QXY4_LITER</name>
<reference evidence="1 2" key="1">
    <citation type="submission" date="2024-01" db="EMBL/GenBank/DDBJ databases">
        <title>The complete chloroplast genome sequence of Lithospermum erythrorhizon: insights into the phylogenetic relationship among Boraginaceae species and the maternal lineages of purple gromwells.</title>
        <authorList>
            <person name="Okada T."/>
            <person name="Watanabe K."/>
        </authorList>
    </citation>
    <scope>NUCLEOTIDE SEQUENCE [LARGE SCALE GENOMIC DNA]</scope>
</reference>
<dbReference type="EMBL" id="BAABME010023862">
    <property type="protein sequence ID" value="GAA0168982.1"/>
    <property type="molecule type" value="Genomic_DNA"/>
</dbReference>
<comment type="caution">
    <text evidence="1">The sequence shown here is derived from an EMBL/GenBank/DDBJ whole genome shotgun (WGS) entry which is preliminary data.</text>
</comment>
<gene>
    <name evidence="1" type="ORF">LIER_40686</name>
</gene>
<sequence length="87" mass="10446">MYFNEYHSPKTWIEKARWIEGKGLGESFRSKLRRLCANTTVYHIWEARNLQIYEQKSVDADQIAAICITNIKDRVNSWRKIKKNRDN</sequence>
<proteinExistence type="predicted"/>
<accession>A0AAV3QXY4</accession>
<evidence type="ECO:0000313" key="1">
    <source>
        <dbReference type="EMBL" id="GAA0168982.1"/>
    </source>
</evidence>
<protein>
    <submittedName>
        <fullName evidence="1">Uncharacterized protein</fullName>
    </submittedName>
</protein>
<keyword evidence="2" id="KW-1185">Reference proteome</keyword>
<dbReference type="AlphaFoldDB" id="A0AAV3QXY4"/>